<dbReference type="OrthoDB" id="10031156at2759"/>
<comment type="caution">
    <text evidence="1">The sequence shown here is derived from an EMBL/GenBank/DDBJ whole genome shotgun (WGS) entry which is preliminary data.</text>
</comment>
<proteinExistence type="predicted"/>
<feature type="non-terminal residue" evidence="1">
    <location>
        <position position="1"/>
    </location>
</feature>
<keyword evidence="2" id="KW-1185">Reference proteome</keyword>
<gene>
    <name evidence="1" type="ORF">FCALED_LOCUS15996</name>
</gene>
<evidence type="ECO:0000313" key="1">
    <source>
        <dbReference type="EMBL" id="CAG8746531.1"/>
    </source>
</evidence>
<protein>
    <submittedName>
        <fullName evidence="1">16212_t:CDS:1</fullName>
    </submittedName>
</protein>
<dbReference type="Proteomes" id="UP000789570">
    <property type="component" value="Unassembled WGS sequence"/>
</dbReference>
<dbReference type="PANTHER" id="PTHR47839">
    <property type="entry name" value="DOMAIN PROTEIN, PUTATIVE (AFU_ORTHOLOGUE AFUA_6G04830)-RELATED"/>
    <property type="match status" value="1"/>
</dbReference>
<dbReference type="AlphaFoldDB" id="A0A9N9NKJ1"/>
<feature type="non-terminal residue" evidence="1">
    <location>
        <position position="485"/>
    </location>
</feature>
<name>A0A9N9NKJ1_9GLOM</name>
<organism evidence="1 2">
    <name type="scientific">Funneliformis caledonium</name>
    <dbReference type="NCBI Taxonomy" id="1117310"/>
    <lineage>
        <taxon>Eukaryota</taxon>
        <taxon>Fungi</taxon>
        <taxon>Fungi incertae sedis</taxon>
        <taxon>Mucoromycota</taxon>
        <taxon>Glomeromycotina</taxon>
        <taxon>Glomeromycetes</taxon>
        <taxon>Glomerales</taxon>
        <taxon>Glomeraceae</taxon>
        <taxon>Funneliformis</taxon>
    </lineage>
</organism>
<reference evidence="1" key="1">
    <citation type="submission" date="2021-06" db="EMBL/GenBank/DDBJ databases">
        <authorList>
            <person name="Kallberg Y."/>
            <person name="Tangrot J."/>
            <person name="Rosling A."/>
        </authorList>
    </citation>
    <scope>NUCLEOTIDE SEQUENCE</scope>
    <source>
        <strain evidence="1">UK204</strain>
    </source>
</reference>
<dbReference type="EMBL" id="CAJVPQ010016769">
    <property type="protein sequence ID" value="CAG8746531.1"/>
    <property type="molecule type" value="Genomic_DNA"/>
</dbReference>
<sequence length="485" mass="55466">DLGCKSLNGSVTETARPTGIVQETENSRTILKTIMERARLLYHGRQNEIKKEKDEEWFKKLKVRNVEQIEATYTLTTYDTQRKSIAACIKRESKNSWILYVTPNSELLDIAQSLARHIYRSNKPDNVLHIRSILSSPLSELAKIYPVDCIPDLPNLQRTFDYTTDLPDAPDLKDYILSPNIRRSNLLPHININTPPHININTSSHINTTPHININTSPYINTYAHINKPPHININTSPHFNTPPHININTPHINVNNQSHKLLSDFNTSDIQRYSPSCIDTSPNSNFNLHHQQENNRKSGLAEIIGLTNHRYNPVITAVIAITPKNLLQDAINACRSNSGDVIDSTRVQIVNISNESQPCYCEIIPDNLLPKTGVLQGIKIYYVQTENLFQTHKDPLTRFVNILKRLAEVFQLKHEAIHIFYDNDSSSIAFNRGKALYFNLKIYLELHEEESSIKITSNAMTYWFITACHELAHNFTTEHNSTHE</sequence>
<accession>A0A9N9NKJ1</accession>
<evidence type="ECO:0000313" key="2">
    <source>
        <dbReference type="Proteomes" id="UP000789570"/>
    </source>
</evidence>
<dbReference type="PANTHER" id="PTHR47839:SF1">
    <property type="entry name" value="DOMAIN PROTEIN, PUTATIVE (AFU_ORTHOLOGUE AFUA_6G04830)-RELATED"/>
    <property type="match status" value="1"/>
</dbReference>